<evidence type="ECO:0000256" key="5">
    <source>
        <dbReference type="ARBA" id="ARBA00022825"/>
    </source>
</evidence>
<dbReference type="GO" id="GO:0006508">
    <property type="term" value="P:proteolysis"/>
    <property type="evidence" value="ECO:0007669"/>
    <property type="project" value="UniProtKB-KW"/>
</dbReference>
<reference evidence="14 16" key="2">
    <citation type="submission" date="2020-08" db="EMBL/GenBank/DDBJ databases">
        <title>Genomic Encyclopedia of Type Strains, Phase IV (KMG-IV): sequencing the most valuable type-strain genomes for metagenomic binning, comparative biology and taxonomic classification.</title>
        <authorList>
            <person name="Goeker M."/>
        </authorList>
    </citation>
    <scope>NUCLEOTIDE SEQUENCE [LARGE SCALE GENOMIC DNA]</scope>
    <source>
        <strain evidence="14 16">DSM 107085</strain>
    </source>
</reference>
<dbReference type="SUPFAM" id="SSF54897">
    <property type="entry name" value="Protease propeptides/inhibitors"/>
    <property type="match status" value="1"/>
</dbReference>
<evidence type="ECO:0000259" key="12">
    <source>
        <dbReference type="PROSITE" id="PS51695"/>
    </source>
</evidence>
<feature type="active site" description="Charge relay system" evidence="8">
    <location>
        <position position="279"/>
    </location>
</feature>
<dbReference type="PROSITE" id="PS51695">
    <property type="entry name" value="SEDOLISIN"/>
    <property type="match status" value="1"/>
</dbReference>
<comment type="caution">
    <text evidence="8">Lacks conserved residue(s) required for the propagation of feature annotation.</text>
</comment>
<keyword evidence="4 8" id="KW-0378">Hydrolase</keyword>
<comment type="caution">
    <text evidence="13">The sequence shown here is derived from an EMBL/GenBank/DDBJ whole genome shotgun (WGS) entry which is preliminary data.</text>
</comment>
<evidence type="ECO:0000313" key="14">
    <source>
        <dbReference type="EMBL" id="MBB6185635.1"/>
    </source>
</evidence>
<dbReference type="PROSITE" id="PS51892">
    <property type="entry name" value="SUBTILASE"/>
    <property type="match status" value="1"/>
</dbReference>
<evidence type="ECO:0000256" key="1">
    <source>
        <dbReference type="ARBA" id="ARBA00001913"/>
    </source>
</evidence>
<gene>
    <name evidence="14" type="ORF">HNQ86_002980</name>
    <name evidence="13" type="ORF">LF63_0111325</name>
</gene>
<dbReference type="Proteomes" id="UP000029708">
    <property type="component" value="Unassembled WGS sequence"/>
</dbReference>
<dbReference type="RefSeq" id="WP_043101892.1">
    <property type="nucleotide sequence ID" value="NZ_JACHET010000001.1"/>
</dbReference>
<dbReference type="GO" id="GO:0004252">
    <property type="term" value="F:serine-type endopeptidase activity"/>
    <property type="evidence" value="ECO:0007669"/>
    <property type="project" value="UniProtKB-UniRule"/>
</dbReference>
<keyword evidence="3" id="KW-0479">Metal-binding</keyword>
<accession>A0A099CVY7</accession>
<reference evidence="13 15" key="1">
    <citation type="submission" date="2014-09" db="EMBL/GenBank/DDBJ databases">
        <title>Xanthomonadaceae 3.5X direct submission.</title>
        <authorList>
            <person name="Fang T."/>
            <person name="Wang H."/>
        </authorList>
    </citation>
    <scope>NUCLEOTIDE SEQUENCE [LARGE SCALE GENOMIC DNA]</scope>
    <source>
        <strain evidence="13 15">3.5X</strain>
    </source>
</reference>
<keyword evidence="10" id="KW-0732">Signal</keyword>
<comment type="similarity">
    <text evidence="9">Belongs to the peptidase S8 family.</text>
</comment>
<dbReference type="InterPro" id="IPR022409">
    <property type="entry name" value="PKD/Chitinase_dom"/>
</dbReference>
<keyword evidence="7" id="KW-0865">Zymogen</keyword>
<evidence type="ECO:0000256" key="10">
    <source>
        <dbReference type="SAM" id="SignalP"/>
    </source>
</evidence>
<proteinExistence type="inferred from homology"/>
<evidence type="ECO:0000313" key="15">
    <source>
        <dbReference type="Proteomes" id="UP000029708"/>
    </source>
</evidence>
<organism evidence="13 15">
    <name type="scientific">Oleiagrimonas soli</name>
    <dbReference type="NCBI Taxonomy" id="1543381"/>
    <lineage>
        <taxon>Bacteria</taxon>
        <taxon>Pseudomonadati</taxon>
        <taxon>Pseudomonadota</taxon>
        <taxon>Gammaproteobacteria</taxon>
        <taxon>Lysobacterales</taxon>
        <taxon>Rhodanobacteraceae</taxon>
        <taxon>Oleiagrimonas</taxon>
    </lineage>
</organism>
<dbReference type="Proteomes" id="UP000560000">
    <property type="component" value="Unassembled WGS sequence"/>
</dbReference>
<keyword evidence="6" id="KW-0106">Calcium</keyword>
<evidence type="ECO:0000313" key="16">
    <source>
        <dbReference type="Proteomes" id="UP000560000"/>
    </source>
</evidence>
<feature type="active site" description="Charge relay system" evidence="8">
    <location>
        <position position="283"/>
    </location>
</feature>
<dbReference type="Gene3D" id="2.60.120.260">
    <property type="entry name" value="Galactose-binding domain-like"/>
    <property type="match status" value="1"/>
</dbReference>
<evidence type="ECO:0000256" key="8">
    <source>
        <dbReference type="PROSITE-ProRule" id="PRU01032"/>
    </source>
</evidence>
<dbReference type="OrthoDB" id="6847547at2"/>
<dbReference type="CDD" id="cd11377">
    <property type="entry name" value="Pro-peptidase_S53"/>
    <property type="match status" value="1"/>
</dbReference>
<dbReference type="InterPro" id="IPR000601">
    <property type="entry name" value="PKD_dom"/>
</dbReference>
<dbReference type="STRING" id="1543381.LF63_0111325"/>
<evidence type="ECO:0000256" key="6">
    <source>
        <dbReference type="ARBA" id="ARBA00022837"/>
    </source>
</evidence>
<keyword evidence="2 8" id="KW-0645">Protease</keyword>
<evidence type="ECO:0000256" key="2">
    <source>
        <dbReference type="ARBA" id="ARBA00022670"/>
    </source>
</evidence>
<dbReference type="SUPFAM" id="SSF49299">
    <property type="entry name" value="PKD domain"/>
    <property type="match status" value="1"/>
</dbReference>
<dbReference type="InterPro" id="IPR015366">
    <property type="entry name" value="S53_propep"/>
</dbReference>
<dbReference type="InterPro" id="IPR013783">
    <property type="entry name" value="Ig-like_fold"/>
</dbReference>
<feature type="signal peptide" evidence="10">
    <location>
        <begin position="1"/>
        <end position="25"/>
    </location>
</feature>
<protein>
    <submittedName>
        <fullName evidence="14">Subtilase family serine protease</fullName>
    </submittedName>
    <submittedName>
        <fullName evidence="13">Xanthorhodopsin</fullName>
    </submittedName>
</protein>
<dbReference type="HOGENOM" id="CLU_012501_0_0_6"/>
<name>A0A099CVY7_9GAMM</name>
<feature type="active site" description="Charge relay system" evidence="8">
    <location>
        <position position="465"/>
    </location>
</feature>
<dbReference type="PANTHER" id="PTHR14218:SF15">
    <property type="entry name" value="TRIPEPTIDYL-PEPTIDASE 1"/>
    <property type="match status" value="1"/>
</dbReference>
<comment type="cofactor">
    <cofactor evidence="1">
        <name>Ca(2+)</name>
        <dbReference type="ChEBI" id="CHEBI:29108"/>
    </cofactor>
</comment>
<evidence type="ECO:0000256" key="4">
    <source>
        <dbReference type="ARBA" id="ARBA00022801"/>
    </source>
</evidence>
<dbReference type="Pfam" id="PF18911">
    <property type="entry name" value="PKD_4"/>
    <property type="match status" value="1"/>
</dbReference>
<dbReference type="GO" id="GO:0008240">
    <property type="term" value="F:tripeptidyl-peptidase activity"/>
    <property type="evidence" value="ECO:0007669"/>
    <property type="project" value="TreeGrafter"/>
</dbReference>
<dbReference type="CDD" id="cd04056">
    <property type="entry name" value="Peptidases_S53"/>
    <property type="match status" value="1"/>
</dbReference>
<sequence length="788" mass="80255">MRSSFPRLKMLAAAVGLAAAGTAMAASGQASDMATAQSPVIGHAMHLNAKQAALGSVDASQLMHISVALKLRNHQDLMNFIAAAHEHLSPLAQTHLSKAQFMQSYGPTSAQAQKVANYLRRYGFQNVTIAGNNMLVSGDAPASVVQSAFHTSLQRVRTKSGRVAFANASDVHIPASLSSSVLSVIGLQDVYRPHTFAHVMSGASTQAVTGHNPTDFSAIYGGTGVATGAGVTVGIITQGSLTQTKTDLNTFTSNNGLPTVTTQTVNTNGTSSDTSGVDEWNLDSQDVVGAAGGQIGKLIFYNIPTLSNTNLTADINTVVSANAAKIINVSLGECETSAQGDGSAAAQDQAFQQAVAQGQTFSISTGDSGADECGNGGTTPSWPAASQYVIAVAGTTLNASSTTWNSETVWSGSGGSESTFEPKPSWQTLYSGSHRGVADVAFDGDPNSGAKIIVNGSTTQVGGTSLSAPIFSGLWARVIATKGTSVGFAGPLLYQLPASDFHDITSGNNGGSTASTGYDLASGRGSLILSNAIGDIGGGGGGNNPPTANFSDSVSGLTVSFTDASSDSDGSIASRSWNFGDGSTSTATNPSHTYAAAGTYTVTLTVTDNGGATDTKTASVTVSSGGGGGSSQLLGNTGFESGSASPWSLSSGVLCSNSTCSGQSAHAGSWFAWLDGYGSSHTDTVSQTVTIPSGYSSATLKYYLHIDTAETTSSSAYDKLKVQVYNTSGSLLKTLKTYSNLNANSGYAAHTSDLSAYAGQTVVIKFTGTEDYSLQTSFVLDDITLTVQ</sequence>
<feature type="domain" description="Peptidase S53" evidence="12">
    <location>
        <begin position="210"/>
        <end position="554"/>
    </location>
</feature>
<dbReference type="EMBL" id="JROI01000013">
    <property type="protein sequence ID" value="KGI77195.1"/>
    <property type="molecule type" value="Genomic_DNA"/>
</dbReference>
<dbReference type="SMART" id="SM00089">
    <property type="entry name" value="PKD"/>
    <property type="match status" value="1"/>
</dbReference>
<evidence type="ECO:0000313" key="13">
    <source>
        <dbReference type="EMBL" id="KGI77195.1"/>
    </source>
</evidence>
<dbReference type="Gene3D" id="3.40.50.200">
    <property type="entry name" value="Peptidase S8/S53 domain"/>
    <property type="match status" value="1"/>
</dbReference>
<feature type="chain" id="PRO_5035986516" evidence="10">
    <location>
        <begin position="26"/>
        <end position="788"/>
    </location>
</feature>
<dbReference type="PANTHER" id="PTHR14218">
    <property type="entry name" value="PROTEASE S8 TRIPEPTIDYL PEPTIDASE I CLN2"/>
    <property type="match status" value="1"/>
</dbReference>
<dbReference type="CDD" id="cd00146">
    <property type="entry name" value="PKD"/>
    <property type="match status" value="1"/>
</dbReference>
<dbReference type="InterPro" id="IPR035986">
    <property type="entry name" value="PKD_dom_sf"/>
</dbReference>
<dbReference type="SUPFAM" id="SSF52743">
    <property type="entry name" value="Subtilisin-like"/>
    <property type="match status" value="1"/>
</dbReference>
<dbReference type="EMBL" id="JACHET010000001">
    <property type="protein sequence ID" value="MBB6185635.1"/>
    <property type="molecule type" value="Genomic_DNA"/>
</dbReference>
<dbReference type="InterPro" id="IPR036852">
    <property type="entry name" value="Peptidase_S8/S53_dom_sf"/>
</dbReference>
<feature type="domain" description="PKD" evidence="11">
    <location>
        <begin position="542"/>
        <end position="627"/>
    </location>
</feature>
<keyword evidence="5 8" id="KW-0720">Serine protease</keyword>
<dbReference type="Pfam" id="PF09286">
    <property type="entry name" value="Pro-kuma_activ"/>
    <property type="match status" value="1"/>
</dbReference>
<evidence type="ECO:0000256" key="9">
    <source>
        <dbReference type="PROSITE-ProRule" id="PRU01240"/>
    </source>
</evidence>
<dbReference type="InterPro" id="IPR050819">
    <property type="entry name" value="Tripeptidyl-peptidase_I"/>
</dbReference>
<keyword evidence="15" id="KW-1185">Reference proteome</keyword>
<dbReference type="SMART" id="SM00944">
    <property type="entry name" value="Pro-kuma_activ"/>
    <property type="match status" value="1"/>
</dbReference>
<dbReference type="AlphaFoldDB" id="A0A099CVY7"/>
<evidence type="ECO:0000259" key="11">
    <source>
        <dbReference type="PROSITE" id="PS50093"/>
    </source>
</evidence>
<dbReference type="GO" id="GO:0046872">
    <property type="term" value="F:metal ion binding"/>
    <property type="evidence" value="ECO:0007669"/>
    <property type="project" value="UniProtKB-KW"/>
</dbReference>
<dbReference type="InterPro" id="IPR030400">
    <property type="entry name" value="Sedolisin_dom"/>
</dbReference>
<evidence type="ECO:0000256" key="3">
    <source>
        <dbReference type="ARBA" id="ARBA00022723"/>
    </source>
</evidence>
<dbReference type="PROSITE" id="PS50093">
    <property type="entry name" value="PKD"/>
    <property type="match status" value="1"/>
</dbReference>
<dbReference type="Gene3D" id="2.60.40.10">
    <property type="entry name" value="Immunoglobulins"/>
    <property type="match status" value="1"/>
</dbReference>
<evidence type="ECO:0000256" key="7">
    <source>
        <dbReference type="ARBA" id="ARBA00023145"/>
    </source>
</evidence>